<evidence type="ECO:0000313" key="1">
    <source>
        <dbReference type="EMBL" id="ODQ48240.1"/>
    </source>
</evidence>
<sequence>MSIYSAMYLSTSCFCSDNALLAKYSIMILKKKYFLSPRIVFCRKRKVLYRYHVLLTA</sequence>
<protein>
    <submittedName>
        <fullName evidence="1">Uncharacterized protein</fullName>
    </submittedName>
</protein>
<organism evidence="1 2">
    <name type="scientific">Pichia membranifaciens NRRL Y-2026</name>
    <dbReference type="NCBI Taxonomy" id="763406"/>
    <lineage>
        <taxon>Eukaryota</taxon>
        <taxon>Fungi</taxon>
        <taxon>Dikarya</taxon>
        <taxon>Ascomycota</taxon>
        <taxon>Saccharomycotina</taxon>
        <taxon>Pichiomycetes</taxon>
        <taxon>Pichiales</taxon>
        <taxon>Pichiaceae</taxon>
        <taxon>Pichia</taxon>
    </lineage>
</organism>
<proteinExistence type="predicted"/>
<dbReference type="GeneID" id="30176626"/>
<dbReference type="Proteomes" id="UP000094455">
    <property type="component" value="Unassembled WGS sequence"/>
</dbReference>
<reference evidence="1 2" key="1">
    <citation type="journal article" date="2016" name="Proc. Natl. Acad. Sci. U.S.A.">
        <title>Comparative genomics of biotechnologically important yeasts.</title>
        <authorList>
            <person name="Riley R."/>
            <person name="Haridas S."/>
            <person name="Wolfe K.H."/>
            <person name="Lopes M.R."/>
            <person name="Hittinger C.T."/>
            <person name="Goeker M."/>
            <person name="Salamov A.A."/>
            <person name="Wisecaver J.H."/>
            <person name="Long T.M."/>
            <person name="Calvey C.H."/>
            <person name="Aerts A.L."/>
            <person name="Barry K.W."/>
            <person name="Choi C."/>
            <person name="Clum A."/>
            <person name="Coughlan A.Y."/>
            <person name="Deshpande S."/>
            <person name="Douglass A.P."/>
            <person name="Hanson S.J."/>
            <person name="Klenk H.-P."/>
            <person name="LaButti K.M."/>
            <person name="Lapidus A."/>
            <person name="Lindquist E.A."/>
            <person name="Lipzen A.M."/>
            <person name="Meier-Kolthoff J.P."/>
            <person name="Ohm R.A."/>
            <person name="Otillar R.P."/>
            <person name="Pangilinan J.L."/>
            <person name="Peng Y."/>
            <person name="Rokas A."/>
            <person name="Rosa C.A."/>
            <person name="Scheuner C."/>
            <person name="Sibirny A.A."/>
            <person name="Slot J.C."/>
            <person name="Stielow J.B."/>
            <person name="Sun H."/>
            <person name="Kurtzman C.P."/>
            <person name="Blackwell M."/>
            <person name="Grigoriev I.V."/>
            <person name="Jeffries T.W."/>
        </authorList>
    </citation>
    <scope>NUCLEOTIDE SEQUENCE [LARGE SCALE GENOMIC DNA]</scope>
    <source>
        <strain evidence="1 2">NRRL Y-2026</strain>
    </source>
</reference>
<gene>
    <name evidence="1" type="ORF">PICMEDRAFT_125280</name>
</gene>
<name>A0A1E3NQ66_9ASCO</name>
<keyword evidence="2" id="KW-1185">Reference proteome</keyword>
<accession>A0A1E3NQ66</accession>
<dbReference type="AlphaFoldDB" id="A0A1E3NQ66"/>
<dbReference type="EMBL" id="KV454002">
    <property type="protein sequence ID" value="ODQ48240.1"/>
    <property type="molecule type" value="Genomic_DNA"/>
</dbReference>
<dbReference type="RefSeq" id="XP_019019353.1">
    <property type="nucleotide sequence ID" value="XM_019159939.1"/>
</dbReference>
<evidence type="ECO:0000313" key="2">
    <source>
        <dbReference type="Proteomes" id="UP000094455"/>
    </source>
</evidence>